<dbReference type="Proteomes" id="UP001316087">
    <property type="component" value="Unassembled WGS sequence"/>
</dbReference>
<keyword evidence="2" id="KW-1185">Reference proteome</keyword>
<evidence type="ECO:0008006" key="3">
    <source>
        <dbReference type="Google" id="ProtNLM"/>
    </source>
</evidence>
<gene>
    <name evidence="1" type="ORF">LZ480_10615</name>
</gene>
<name>A0ABS9UEE4_9BACL</name>
<comment type="caution">
    <text evidence="1">The sequence shown here is derived from an EMBL/GenBank/DDBJ whole genome shotgun (WGS) entry which is preliminary data.</text>
</comment>
<dbReference type="Gene3D" id="3.40.50.720">
    <property type="entry name" value="NAD(P)-binding Rossmann-like Domain"/>
    <property type="match status" value="1"/>
</dbReference>
<reference evidence="1 2" key="1">
    <citation type="submission" date="2022-03" db="EMBL/GenBank/DDBJ databases">
        <authorList>
            <person name="Jo J.-H."/>
            <person name="Im W.-T."/>
        </authorList>
    </citation>
    <scope>NUCLEOTIDE SEQUENCE [LARGE SCALE GENOMIC DNA]</scope>
    <source>
        <strain evidence="1 2">MA9</strain>
    </source>
</reference>
<protein>
    <recommendedName>
        <fullName evidence="3">Aryl-alcohol dehydrogenase</fullName>
    </recommendedName>
</protein>
<dbReference type="EMBL" id="JAKZFC010000003">
    <property type="protein sequence ID" value="MCH7322343.1"/>
    <property type="molecule type" value="Genomic_DNA"/>
</dbReference>
<evidence type="ECO:0000313" key="1">
    <source>
        <dbReference type="EMBL" id="MCH7322343.1"/>
    </source>
</evidence>
<organism evidence="1 2">
    <name type="scientific">Solibacillus palustris</name>
    <dbReference type="NCBI Taxonomy" id="2908203"/>
    <lineage>
        <taxon>Bacteria</taxon>
        <taxon>Bacillati</taxon>
        <taxon>Bacillota</taxon>
        <taxon>Bacilli</taxon>
        <taxon>Bacillales</taxon>
        <taxon>Caryophanaceae</taxon>
        <taxon>Solibacillus</taxon>
    </lineage>
</organism>
<dbReference type="Gene3D" id="3.90.180.10">
    <property type="entry name" value="Medium-chain alcohol dehydrogenases, catalytic domain"/>
    <property type="match status" value="1"/>
</dbReference>
<sequence length="85" mass="9678">MLIQLEMVHSAELIMTGKNMIGVVMGAGIPQLSIAQLVKFHEEGRFPFEKLVKFYDFDQINEAAKESVFGAVIKPIFIMDKTYRQ</sequence>
<dbReference type="RefSeq" id="WP_241369404.1">
    <property type="nucleotide sequence ID" value="NZ_JAKZFC010000003.1"/>
</dbReference>
<evidence type="ECO:0000313" key="2">
    <source>
        <dbReference type="Proteomes" id="UP001316087"/>
    </source>
</evidence>
<accession>A0ABS9UEE4</accession>
<proteinExistence type="predicted"/>